<reference evidence="1 2" key="1">
    <citation type="journal article" date="2019" name="Int. J. Syst. Evol. Microbiol.">
        <title>Limnobaculum parvum gen. nov., sp. nov., isolated from a freshwater lake.</title>
        <authorList>
            <person name="Baek C."/>
            <person name="Shin S.K."/>
            <person name="Yi H."/>
        </authorList>
    </citation>
    <scope>NUCLEOTIDE SEQUENCE [LARGE SCALE GENOMIC DNA]</scope>
    <source>
        <strain evidence="1 2">HYN0051</strain>
    </source>
</reference>
<evidence type="ECO:0000313" key="2">
    <source>
        <dbReference type="Proteomes" id="UP000244908"/>
    </source>
</evidence>
<evidence type="ECO:0000313" key="1">
    <source>
        <dbReference type="EMBL" id="AWH88396.1"/>
    </source>
</evidence>
<name>A0A2Y9TXK2_9GAMM</name>
<dbReference type="Proteomes" id="UP000244908">
    <property type="component" value="Chromosome"/>
</dbReference>
<sequence length="60" mass="6983">MDEYSQYQQVTCLNYYKKLNNVANAMTVNSVKKFMIQAPARVEICHISKCDTLQIQPGRR</sequence>
<accession>A0A2Y9TXK2</accession>
<protein>
    <submittedName>
        <fullName evidence="1">Uncharacterized protein</fullName>
    </submittedName>
</protein>
<keyword evidence="2" id="KW-1185">Reference proteome</keyword>
<dbReference type="AlphaFoldDB" id="A0A2Y9TXK2"/>
<gene>
    <name evidence="1" type="ORF">HYN51_07430</name>
</gene>
<proteinExistence type="predicted"/>
<organism evidence="1 2">
    <name type="scientific">Limnobaculum parvum</name>
    <dbReference type="NCBI Taxonomy" id="2172103"/>
    <lineage>
        <taxon>Bacteria</taxon>
        <taxon>Pseudomonadati</taxon>
        <taxon>Pseudomonadota</taxon>
        <taxon>Gammaproteobacteria</taxon>
        <taxon>Enterobacterales</taxon>
        <taxon>Budviciaceae</taxon>
        <taxon>Limnobaculum</taxon>
    </lineage>
</organism>
<dbReference type="EMBL" id="CP029185">
    <property type="protein sequence ID" value="AWH88396.1"/>
    <property type="molecule type" value="Genomic_DNA"/>
</dbReference>
<dbReference type="KEGG" id="lpv:HYN51_07430"/>